<dbReference type="GO" id="GO:0022857">
    <property type="term" value="F:transmembrane transporter activity"/>
    <property type="evidence" value="ECO:0007669"/>
    <property type="project" value="InterPro"/>
</dbReference>
<feature type="transmembrane region" description="Helical" evidence="6">
    <location>
        <begin position="24"/>
        <end position="47"/>
    </location>
</feature>
<reference evidence="8" key="1">
    <citation type="submission" date="2018-05" db="EMBL/GenBank/DDBJ databases">
        <authorList>
            <person name="Lanie J.A."/>
            <person name="Ng W.-L."/>
            <person name="Kazmierczak K.M."/>
            <person name="Andrzejewski T.M."/>
            <person name="Davidsen T.M."/>
            <person name="Wayne K.J."/>
            <person name="Tettelin H."/>
            <person name="Glass J.I."/>
            <person name="Rusch D."/>
            <person name="Podicherti R."/>
            <person name="Tsui H.-C.T."/>
            <person name="Winkler M.E."/>
        </authorList>
    </citation>
    <scope>NUCLEOTIDE SEQUENCE</scope>
</reference>
<dbReference type="SUPFAM" id="SSF103473">
    <property type="entry name" value="MFS general substrate transporter"/>
    <property type="match status" value="1"/>
</dbReference>
<dbReference type="InterPro" id="IPR036259">
    <property type="entry name" value="MFS_trans_sf"/>
</dbReference>
<evidence type="ECO:0000256" key="5">
    <source>
        <dbReference type="ARBA" id="ARBA00023136"/>
    </source>
</evidence>
<evidence type="ECO:0000256" key="1">
    <source>
        <dbReference type="ARBA" id="ARBA00004127"/>
    </source>
</evidence>
<keyword evidence="5 6" id="KW-0472">Membrane</keyword>
<keyword evidence="3 6" id="KW-0812">Transmembrane</keyword>
<organism evidence="8">
    <name type="scientific">marine metagenome</name>
    <dbReference type="NCBI Taxonomy" id="408172"/>
    <lineage>
        <taxon>unclassified sequences</taxon>
        <taxon>metagenomes</taxon>
        <taxon>ecological metagenomes</taxon>
    </lineage>
</organism>
<dbReference type="GO" id="GO:0012505">
    <property type="term" value="C:endomembrane system"/>
    <property type="evidence" value="ECO:0007669"/>
    <property type="project" value="UniProtKB-SubCell"/>
</dbReference>
<dbReference type="PANTHER" id="PTHR23519">
    <property type="entry name" value="AUTOPHAGY-RELATED PROTEIN 22"/>
    <property type="match status" value="1"/>
</dbReference>
<dbReference type="InterPro" id="IPR020846">
    <property type="entry name" value="MFS_dom"/>
</dbReference>
<name>A0A383AI08_9ZZZZ</name>
<keyword evidence="2" id="KW-0813">Transport</keyword>
<sequence length="122" mass="13756">SLFLLIISTLLACFAPETSYTKEIFWFASILIGLMVGPNQSCSRSLMARITPKEKQNEFFGFFALTGKATSFLGPLLFGIITLYYSQQIALWVVIMLFVIGLVLFNRISFQKSNKDDILITI</sequence>
<feature type="transmembrane region" description="Helical" evidence="6">
    <location>
        <begin position="89"/>
        <end position="105"/>
    </location>
</feature>
<proteinExistence type="predicted"/>
<dbReference type="Pfam" id="PF11700">
    <property type="entry name" value="ATG22"/>
    <property type="match status" value="1"/>
</dbReference>
<dbReference type="InterPro" id="IPR050495">
    <property type="entry name" value="ATG22/LtaA_families"/>
</dbReference>
<dbReference type="EMBL" id="UINC01192181">
    <property type="protein sequence ID" value="SVE07189.1"/>
    <property type="molecule type" value="Genomic_DNA"/>
</dbReference>
<evidence type="ECO:0000256" key="6">
    <source>
        <dbReference type="SAM" id="Phobius"/>
    </source>
</evidence>
<dbReference type="PROSITE" id="PS50850">
    <property type="entry name" value="MFS"/>
    <property type="match status" value="1"/>
</dbReference>
<evidence type="ECO:0000259" key="7">
    <source>
        <dbReference type="PROSITE" id="PS50850"/>
    </source>
</evidence>
<feature type="transmembrane region" description="Helical" evidence="6">
    <location>
        <begin position="59"/>
        <end position="83"/>
    </location>
</feature>
<evidence type="ECO:0000256" key="2">
    <source>
        <dbReference type="ARBA" id="ARBA00022448"/>
    </source>
</evidence>
<gene>
    <name evidence="8" type="ORF">METZ01_LOCUS460043</name>
</gene>
<accession>A0A383AI08</accession>
<evidence type="ECO:0000256" key="3">
    <source>
        <dbReference type="ARBA" id="ARBA00022692"/>
    </source>
</evidence>
<dbReference type="InterPro" id="IPR024671">
    <property type="entry name" value="Atg22-like"/>
</dbReference>
<dbReference type="PANTHER" id="PTHR23519:SF1">
    <property type="entry name" value="AUTOPHAGY-RELATED PROTEIN 22"/>
    <property type="match status" value="1"/>
</dbReference>
<dbReference type="AlphaFoldDB" id="A0A383AI08"/>
<evidence type="ECO:0000313" key="8">
    <source>
        <dbReference type="EMBL" id="SVE07189.1"/>
    </source>
</evidence>
<feature type="non-terminal residue" evidence="8">
    <location>
        <position position="1"/>
    </location>
</feature>
<protein>
    <recommendedName>
        <fullName evidence="7">Major facilitator superfamily (MFS) profile domain-containing protein</fullName>
    </recommendedName>
</protein>
<comment type="subcellular location">
    <subcellularLocation>
        <location evidence="1">Endomembrane system</location>
        <topology evidence="1">Multi-pass membrane protein</topology>
    </subcellularLocation>
</comment>
<dbReference type="Gene3D" id="1.20.1250.20">
    <property type="entry name" value="MFS general substrate transporter like domains"/>
    <property type="match status" value="1"/>
</dbReference>
<feature type="domain" description="Major facilitator superfamily (MFS) profile" evidence="7">
    <location>
        <begin position="1"/>
        <end position="122"/>
    </location>
</feature>
<keyword evidence="4 6" id="KW-1133">Transmembrane helix</keyword>
<evidence type="ECO:0000256" key="4">
    <source>
        <dbReference type="ARBA" id="ARBA00022989"/>
    </source>
</evidence>